<organism evidence="3">
    <name type="scientific">Tetraselmis sp. GSL018</name>
    <dbReference type="NCBI Taxonomy" id="582737"/>
    <lineage>
        <taxon>Eukaryota</taxon>
        <taxon>Viridiplantae</taxon>
        <taxon>Chlorophyta</taxon>
        <taxon>core chlorophytes</taxon>
        <taxon>Chlorodendrophyceae</taxon>
        <taxon>Chlorodendrales</taxon>
        <taxon>Chlorodendraceae</taxon>
        <taxon>Tetraselmis</taxon>
    </lineage>
</organism>
<gene>
    <name evidence="3" type="primary">BOLA</name>
    <name evidence="2" type="ORF">TSPGSL018_18947</name>
    <name evidence="3" type="ORF">TSPGSL018_4040</name>
</gene>
<dbReference type="PANTHER" id="PTHR46230:SF7">
    <property type="entry name" value="BOLA-LIKE PROTEIN 1"/>
    <property type="match status" value="1"/>
</dbReference>
<proteinExistence type="inferred from homology"/>
<dbReference type="GO" id="GO:0016226">
    <property type="term" value="P:iron-sulfur cluster assembly"/>
    <property type="evidence" value="ECO:0007669"/>
    <property type="project" value="TreeGrafter"/>
</dbReference>
<dbReference type="PIRSF" id="PIRSF003113">
    <property type="entry name" value="BolA"/>
    <property type="match status" value="1"/>
</dbReference>
<dbReference type="EMBL" id="GBEZ01022699">
    <property type="protein sequence ID" value="JAC64151.1"/>
    <property type="molecule type" value="Transcribed_RNA"/>
</dbReference>
<dbReference type="SUPFAM" id="SSF82657">
    <property type="entry name" value="BolA-like"/>
    <property type="match status" value="1"/>
</dbReference>
<dbReference type="Gene3D" id="3.30.300.90">
    <property type="entry name" value="BolA-like"/>
    <property type="match status" value="1"/>
</dbReference>
<comment type="similarity">
    <text evidence="1">Belongs to the BolA/IbaG family.</text>
</comment>
<sequence>MLFRRFFRPLLSSGMDLPLESRPLAAAIRRKLTEQFEPNVLDIKDESHKHAGHSEVPDRAGGETHFRVKIVSQLFEGKTMVQRHRMIYSVLEDEFQAGVHALALQTKTPAESGQ</sequence>
<name>A0A061SFX7_9CHLO</name>
<dbReference type="EMBL" id="GBEZ01001857">
    <property type="protein sequence ID" value="JAC83153.1"/>
    <property type="molecule type" value="Transcribed_RNA"/>
</dbReference>
<dbReference type="InterPro" id="IPR002634">
    <property type="entry name" value="BolA"/>
</dbReference>
<evidence type="ECO:0000313" key="2">
    <source>
        <dbReference type="EMBL" id="JAC64151.1"/>
    </source>
</evidence>
<dbReference type="InterPro" id="IPR036065">
    <property type="entry name" value="BolA-like_sf"/>
</dbReference>
<dbReference type="AlphaFoldDB" id="A0A061SFX7"/>
<reference evidence="3" key="1">
    <citation type="submission" date="2014-05" db="EMBL/GenBank/DDBJ databases">
        <title>The transcriptome of the halophilic microalga Tetraselmis sp. GSL018 isolated from the Great Salt Lake, Utah.</title>
        <authorList>
            <person name="Jinkerson R.E."/>
            <person name="D'Adamo S."/>
            <person name="Posewitz M.C."/>
        </authorList>
    </citation>
    <scope>NUCLEOTIDE SEQUENCE</scope>
    <source>
        <strain evidence="3">GSL018</strain>
    </source>
</reference>
<dbReference type="Pfam" id="PF01722">
    <property type="entry name" value="BolA"/>
    <property type="match status" value="1"/>
</dbReference>
<evidence type="ECO:0000256" key="1">
    <source>
        <dbReference type="RuleBase" id="RU003860"/>
    </source>
</evidence>
<accession>A0A061SFX7</accession>
<evidence type="ECO:0000313" key="3">
    <source>
        <dbReference type="EMBL" id="JAC83153.1"/>
    </source>
</evidence>
<dbReference type="PANTHER" id="PTHR46230">
    <property type="match status" value="1"/>
</dbReference>
<protein>
    <submittedName>
        <fullName evidence="3">BolA protein</fullName>
    </submittedName>
</protein>